<dbReference type="PROSITE" id="PS00435">
    <property type="entry name" value="PEROXIDASE_1"/>
    <property type="match status" value="1"/>
</dbReference>
<evidence type="ECO:0000256" key="5">
    <source>
        <dbReference type="ARBA" id="ARBA00023004"/>
    </source>
</evidence>
<dbReference type="RefSeq" id="WP_284399121.1">
    <property type="nucleotide sequence ID" value="NZ_BSNQ01000003.1"/>
</dbReference>
<dbReference type="InterPro" id="IPR019793">
    <property type="entry name" value="Peroxidases_heam-ligand_BS"/>
</dbReference>
<dbReference type="InterPro" id="IPR019794">
    <property type="entry name" value="Peroxidases_AS"/>
</dbReference>
<dbReference type="GO" id="GO:0004601">
    <property type="term" value="F:peroxidase activity"/>
    <property type="evidence" value="ECO:0007669"/>
    <property type="project" value="UniProtKB-KW"/>
</dbReference>
<evidence type="ECO:0000256" key="4">
    <source>
        <dbReference type="ARBA" id="ARBA00023002"/>
    </source>
</evidence>
<dbReference type="InterPro" id="IPR010255">
    <property type="entry name" value="Haem_peroxidase_sf"/>
</dbReference>
<evidence type="ECO:0000259" key="11">
    <source>
        <dbReference type="PROSITE" id="PS50873"/>
    </source>
</evidence>
<evidence type="ECO:0000313" key="12">
    <source>
        <dbReference type="EMBL" id="MFK2872337.1"/>
    </source>
</evidence>
<dbReference type="SUPFAM" id="SSF48113">
    <property type="entry name" value="Heme-dependent peroxidases"/>
    <property type="match status" value="2"/>
</dbReference>
<dbReference type="HAMAP" id="MF_01961">
    <property type="entry name" value="Catal_peroxid"/>
    <property type="match status" value="1"/>
</dbReference>
<dbReference type="CDD" id="cd00649">
    <property type="entry name" value="catalase_peroxidase_1"/>
    <property type="match status" value="1"/>
</dbReference>
<reference evidence="12 13" key="1">
    <citation type="submission" date="2020-10" db="EMBL/GenBank/DDBJ databases">
        <title>Phylogeny of dyella-like bacteria.</title>
        <authorList>
            <person name="Fu J."/>
        </authorList>
    </citation>
    <scope>NUCLEOTIDE SEQUENCE [LARGE SCALE GENOMIC DNA]</scope>
    <source>
        <strain evidence="12 13">DHOB07</strain>
    </source>
</reference>
<keyword evidence="4 8" id="KW-0560">Oxidoreductase</keyword>
<dbReference type="PRINTS" id="PR00458">
    <property type="entry name" value="PEROXIDASE"/>
</dbReference>
<dbReference type="NCBIfam" id="TIGR00198">
    <property type="entry name" value="cat_per_HPI"/>
    <property type="match status" value="1"/>
</dbReference>
<comment type="catalytic activity">
    <reaction evidence="7 8 9">
        <text>2 H2O2 = O2 + 2 H2O</text>
        <dbReference type="Rhea" id="RHEA:20309"/>
        <dbReference type="ChEBI" id="CHEBI:15377"/>
        <dbReference type="ChEBI" id="CHEBI:15379"/>
        <dbReference type="ChEBI" id="CHEBI:16240"/>
        <dbReference type="EC" id="1.11.1.21"/>
    </reaction>
</comment>
<dbReference type="Proteomes" id="UP001620405">
    <property type="component" value="Unassembled WGS sequence"/>
</dbReference>
<sequence length="748" mass="81962">MSTEAKCPFNHAAGGGTTNRDWWPKQLRLDLLAQHSHKSDPMDEGFNYAKAFKSLDLAALKKDLAALMTDSQDWWPADFGHYGPLFIRMAWHSAGTYRIADGRGGGGRGQQRFAPLNSWPDNVSLDKARRLLWPIKQKYGNKISWADLLILTGNVALETMGFKTFGFGGGREDTWEPDQDLYWGSEKTWLGGDVRYGKGEGAIVADEELHRSETSRTDKGRHLENPLGAVQMGLIYVNPEGPDGNPDPVAAAHDIRETFARMAMNDEETVALIAGGHTFGKTHGAGPADNVGTEPEGANLENQGLGWKSSFRSGKGADAISSGLEVTWTSTPTKWSNNFFENLFGHEWELTKSPAGAHQWKPKNGAGAGAIPDAYDPSKRHAPTMLTTDLSLRLDPAYEKISRRFLEHPDQLADAFARAWFKLTHRDMGPRARYLGPEVPAEELIWQDPVPAVNHKLIDAQDIASLKAKVLASGLSVSQLVSTAWASASTFRGSDKRGGANGARIRLAPQKDWEVNQPEQLAKVLKTLEGIQSEFNSAQSGGKKVSLADLIVLAGCAGVEKAAKNAGHTVTVPFAPGRTDASQEHTDVESFAVLEPVADGFRNYLKGKYRAPAEALLIDKAQLLTLTAPEMTVLVGGLRVLNTNFKQSQHGVFTKRPESLSNDFFINLLDMSTEWKPVSDARDAFEGHDRATGKLKWTGSRIDLIFGSNSQLRALAEVYGSSDAQEKFVHDFVAAWNKVMNLDRYDLA</sequence>
<dbReference type="Pfam" id="PF00141">
    <property type="entry name" value="peroxidase"/>
    <property type="match status" value="2"/>
</dbReference>
<dbReference type="InterPro" id="IPR000763">
    <property type="entry name" value="Catalase_peroxidase"/>
</dbReference>
<evidence type="ECO:0000256" key="10">
    <source>
        <dbReference type="SAM" id="MobiDB-lite"/>
    </source>
</evidence>
<evidence type="ECO:0000256" key="6">
    <source>
        <dbReference type="ARBA" id="ARBA00023324"/>
    </source>
</evidence>
<comment type="catalytic activity">
    <reaction evidence="8 9">
        <text>H2O2 + AH2 = A + 2 H2O</text>
        <dbReference type="Rhea" id="RHEA:30275"/>
        <dbReference type="ChEBI" id="CHEBI:13193"/>
        <dbReference type="ChEBI" id="CHEBI:15377"/>
        <dbReference type="ChEBI" id="CHEBI:16240"/>
        <dbReference type="ChEBI" id="CHEBI:17499"/>
        <dbReference type="EC" id="1.11.1.21"/>
    </reaction>
</comment>
<dbReference type="EMBL" id="JADIKG010000009">
    <property type="protein sequence ID" value="MFK2872337.1"/>
    <property type="molecule type" value="Genomic_DNA"/>
</dbReference>
<evidence type="ECO:0000256" key="9">
    <source>
        <dbReference type="RuleBase" id="RU003451"/>
    </source>
</evidence>
<dbReference type="PROSITE" id="PS50873">
    <property type="entry name" value="PEROXIDASE_4"/>
    <property type="match status" value="1"/>
</dbReference>
<feature type="cross-link" description="Tryptophyl-tyrosyl-methioninium (Tyr-Met) (with Trp-91)" evidence="8">
    <location>
        <begin position="236"/>
        <end position="262"/>
    </location>
</feature>
<dbReference type="Gene3D" id="1.10.420.10">
    <property type="entry name" value="Peroxidase, domain 2"/>
    <property type="match status" value="2"/>
</dbReference>
<keyword evidence="1 8" id="KW-0575">Peroxidase</keyword>
<evidence type="ECO:0000256" key="1">
    <source>
        <dbReference type="ARBA" id="ARBA00022559"/>
    </source>
</evidence>
<comment type="cofactor">
    <cofactor evidence="8">
        <name>heme b</name>
        <dbReference type="ChEBI" id="CHEBI:60344"/>
    </cofactor>
    <text evidence="8">Binds 1 heme b (iron(II)-protoporphyrin IX) group per dimer.</text>
</comment>
<keyword evidence="3 8" id="KW-0479">Metal-binding</keyword>
<dbReference type="PANTHER" id="PTHR30555">
    <property type="entry name" value="HYDROPEROXIDASE I, BIFUNCTIONAL CATALASE-PEROXIDASE"/>
    <property type="match status" value="1"/>
</dbReference>
<dbReference type="NCBIfam" id="NF011635">
    <property type="entry name" value="PRK15061.1"/>
    <property type="match status" value="1"/>
</dbReference>
<feature type="binding site" description="axial binding residue" evidence="8">
    <location>
        <position position="277"/>
    </location>
    <ligand>
        <name>heme b</name>
        <dbReference type="ChEBI" id="CHEBI:60344"/>
    </ligand>
    <ligandPart>
        <name>Fe</name>
        <dbReference type="ChEBI" id="CHEBI:18248"/>
    </ligandPart>
</feature>
<name>A0ABW8IQW1_9GAMM</name>
<comment type="similarity">
    <text evidence="8 9">Belongs to the peroxidase family. Peroxidase/catalase subfamily.</text>
</comment>
<organism evidence="12 13">
    <name type="scientific">Dyella lipolytica</name>
    <dbReference type="NCBI Taxonomy" id="1867835"/>
    <lineage>
        <taxon>Bacteria</taxon>
        <taxon>Pseudomonadati</taxon>
        <taxon>Pseudomonadota</taxon>
        <taxon>Gammaproteobacteria</taxon>
        <taxon>Lysobacterales</taxon>
        <taxon>Rhodanobacteraceae</taxon>
        <taxon>Dyella</taxon>
    </lineage>
</organism>
<comment type="caution">
    <text evidence="8">Lacks conserved residue(s) required for the propagation of feature annotation.</text>
</comment>
<keyword evidence="13" id="KW-1185">Reference proteome</keyword>
<dbReference type="Gene3D" id="1.10.520.10">
    <property type="match status" value="2"/>
</dbReference>
<feature type="site" description="Transition state stabilizer" evidence="8">
    <location>
        <position position="88"/>
    </location>
</feature>
<evidence type="ECO:0000256" key="3">
    <source>
        <dbReference type="ARBA" id="ARBA00022723"/>
    </source>
</evidence>
<evidence type="ECO:0000313" key="13">
    <source>
        <dbReference type="Proteomes" id="UP001620405"/>
    </source>
</evidence>
<comment type="caution">
    <text evidence="12">The sequence shown here is derived from an EMBL/GenBank/DDBJ whole genome shotgun (WGS) entry which is preliminary data.</text>
</comment>
<comment type="function">
    <text evidence="8">Bifunctional enzyme with both catalase and broad-spectrum peroxidase activity.</text>
</comment>
<evidence type="ECO:0000256" key="2">
    <source>
        <dbReference type="ARBA" id="ARBA00022617"/>
    </source>
</evidence>
<keyword evidence="2 8" id="KW-0349">Heme</keyword>
<accession>A0ABW8IQW1</accession>
<keyword evidence="5 8" id="KW-0408">Iron</keyword>
<dbReference type="PANTHER" id="PTHR30555:SF0">
    <property type="entry name" value="CATALASE-PEROXIDASE"/>
    <property type="match status" value="1"/>
</dbReference>
<feature type="domain" description="Plant heme peroxidase family profile" evidence="11">
    <location>
        <begin position="125"/>
        <end position="436"/>
    </location>
</feature>
<comment type="PTM">
    <text evidence="8">Formation of the three residue Trp-Tyr-Met cross-link is important for the catalase, but not the peroxidase activity of the enzyme.</text>
</comment>
<feature type="active site" description="Proton acceptor" evidence="8">
    <location>
        <position position="92"/>
    </location>
</feature>
<dbReference type="PRINTS" id="PR00460">
    <property type="entry name" value="BPEROXIDASE"/>
</dbReference>
<proteinExistence type="inferred from homology"/>
<dbReference type="EC" id="1.11.1.21" evidence="8 9"/>
<dbReference type="PROSITE" id="PS00436">
    <property type="entry name" value="PEROXIDASE_2"/>
    <property type="match status" value="1"/>
</dbReference>
<keyword evidence="6 8" id="KW-0376">Hydrogen peroxide</keyword>
<evidence type="ECO:0000256" key="7">
    <source>
        <dbReference type="ARBA" id="ARBA00049145"/>
    </source>
</evidence>
<dbReference type="CDD" id="cd08200">
    <property type="entry name" value="catalase_peroxidase_2"/>
    <property type="match status" value="1"/>
</dbReference>
<feature type="region of interest" description="Disordered" evidence="10">
    <location>
        <begin position="288"/>
        <end position="311"/>
    </location>
</feature>
<dbReference type="InterPro" id="IPR002016">
    <property type="entry name" value="Haem_peroxidase"/>
</dbReference>
<gene>
    <name evidence="8 12" type="primary">katG</name>
    <name evidence="12" type="ORF">ISP13_02245</name>
</gene>
<protein>
    <recommendedName>
        <fullName evidence="8 9">Catalase-peroxidase</fullName>
        <shortName evidence="8">CP</shortName>
        <ecNumber evidence="8 9">1.11.1.21</ecNumber>
    </recommendedName>
    <alternativeName>
        <fullName evidence="8">Peroxidase/catalase</fullName>
    </alternativeName>
</protein>
<evidence type="ECO:0000256" key="8">
    <source>
        <dbReference type="HAMAP-Rule" id="MF_01961"/>
    </source>
</evidence>
<comment type="subunit">
    <text evidence="8">Homodimer or homotetramer.</text>
</comment>